<keyword evidence="1" id="KW-1133">Transmembrane helix</keyword>
<dbReference type="RefSeq" id="XP_033579456.1">
    <property type="nucleotide sequence ID" value="XM_033717671.1"/>
</dbReference>
<dbReference type="Proteomes" id="UP000504636">
    <property type="component" value="Unplaced"/>
</dbReference>
<keyword evidence="1" id="KW-0812">Transmembrane</keyword>
<evidence type="ECO:0000313" key="2">
    <source>
        <dbReference type="EMBL" id="KAF2812492.1"/>
    </source>
</evidence>
<evidence type="ECO:0000256" key="1">
    <source>
        <dbReference type="SAM" id="Phobius"/>
    </source>
</evidence>
<reference evidence="4" key="2">
    <citation type="submission" date="2020-04" db="EMBL/GenBank/DDBJ databases">
        <authorList>
            <consortium name="NCBI Genome Project"/>
        </authorList>
    </citation>
    <scope>NUCLEOTIDE SEQUENCE</scope>
    <source>
        <strain evidence="4">CBS 304.34</strain>
    </source>
</reference>
<name>A0A6A6YU85_9PEZI</name>
<dbReference type="AlphaFoldDB" id="A0A6A6YU85"/>
<keyword evidence="1" id="KW-0472">Membrane</keyword>
<dbReference type="OrthoDB" id="61370at2759"/>
<gene>
    <name evidence="2 4" type="ORF">BDZ99DRAFT_439669</name>
</gene>
<proteinExistence type="predicted"/>
<reference evidence="2 4" key="1">
    <citation type="journal article" date="2020" name="Stud. Mycol.">
        <title>101 Dothideomycetes genomes: a test case for predicting lifestyles and emergence of pathogens.</title>
        <authorList>
            <person name="Haridas S."/>
            <person name="Albert R."/>
            <person name="Binder M."/>
            <person name="Bloem J."/>
            <person name="Labutti K."/>
            <person name="Salamov A."/>
            <person name="Andreopoulos B."/>
            <person name="Baker S."/>
            <person name="Barry K."/>
            <person name="Bills G."/>
            <person name="Bluhm B."/>
            <person name="Cannon C."/>
            <person name="Castanera R."/>
            <person name="Culley D."/>
            <person name="Daum C."/>
            <person name="Ezra D."/>
            <person name="Gonzalez J."/>
            <person name="Henrissat B."/>
            <person name="Kuo A."/>
            <person name="Liang C."/>
            <person name="Lipzen A."/>
            <person name="Lutzoni F."/>
            <person name="Magnuson J."/>
            <person name="Mondo S."/>
            <person name="Nolan M."/>
            <person name="Ohm R."/>
            <person name="Pangilinan J."/>
            <person name="Park H.-J."/>
            <person name="Ramirez L."/>
            <person name="Alfaro M."/>
            <person name="Sun H."/>
            <person name="Tritt A."/>
            <person name="Yoshinaga Y."/>
            <person name="Zwiers L.-H."/>
            <person name="Turgeon B."/>
            <person name="Goodwin S."/>
            <person name="Spatafora J."/>
            <person name="Crous P."/>
            <person name="Grigoriev I."/>
        </authorList>
    </citation>
    <scope>NUCLEOTIDE SEQUENCE</scope>
    <source>
        <strain evidence="2 4">CBS 304.34</strain>
    </source>
</reference>
<evidence type="ECO:0000313" key="3">
    <source>
        <dbReference type="Proteomes" id="UP000504636"/>
    </source>
</evidence>
<dbReference type="EMBL" id="MU003697">
    <property type="protein sequence ID" value="KAF2812492.1"/>
    <property type="molecule type" value="Genomic_DNA"/>
</dbReference>
<dbReference type="GeneID" id="54458564"/>
<feature type="transmembrane region" description="Helical" evidence="1">
    <location>
        <begin position="114"/>
        <end position="137"/>
    </location>
</feature>
<feature type="transmembrane region" description="Helical" evidence="1">
    <location>
        <begin position="5"/>
        <end position="27"/>
    </location>
</feature>
<sequence>MTRRIVYGVGLWITIAATAMTIASIVMPRWLSYGSEGTREFSYGLHRRCSSVTGVCNHFPRFEDCTGDKWSFCSMWRTVGFLMSFAVILELATLTSYAIIILGGKQRRDRGWKVVCAFLVISALVQLVSMALVSFLFDHDERFFNGWYLDKSWVLCTVSWSMLITTAAGVAVAAIYLPEEGGYELIPNEGYGIGSP</sequence>
<keyword evidence="3" id="KW-1185">Reference proteome</keyword>
<feature type="transmembrane region" description="Helical" evidence="1">
    <location>
        <begin position="79"/>
        <end position="102"/>
    </location>
</feature>
<reference evidence="4" key="3">
    <citation type="submission" date="2025-04" db="UniProtKB">
        <authorList>
            <consortium name="RefSeq"/>
        </authorList>
    </citation>
    <scope>IDENTIFICATION</scope>
    <source>
        <strain evidence="4">CBS 304.34</strain>
    </source>
</reference>
<protein>
    <submittedName>
        <fullName evidence="2 4">Uncharacterized protein</fullName>
    </submittedName>
</protein>
<organism evidence="2">
    <name type="scientific">Mytilinidion resinicola</name>
    <dbReference type="NCBI Taxonomy" id="574789"/>
    <lineage>
        <taxon>Eukaryota</taxon>
        <taxon>Fungi</taxon>
        <taxon>Dikarya</taxon>
        <taxon>Ascomycota</taxon>
        <taxon>Pezizomycotina</taxon>
        <taxon>Dothideomycetes</taxon>
        <taxon>Pleosporomycetidae</taxon>
        <taxon>Mytilinidiales</taxon>
        <taxon>Mytilinidiaceae</taxon>
        <taxon>Mytilinidion</taxon>
    </lineage>
</organism>
<accession>A0A6A6YU85</accession>
<feature type="transmembrane region" description="Helical" evidence="1">
    <location>
        <begin position="157"/>
        <end position="177"/>
    </location>
</feature>
<evidence type="ECO:0000313" key="4">
    <source>
        <dbReference type="RefSeq" id="XP_033579456.1"/>
    </source>
</evidence>